<evidence type="ECO:0000313" key="3">
    <source>
        <dbReference type="Proteomes" id="UP000238348"/>
    </source>
</evidence>
<name>A0A2L0EQG3_SORCE</name>
<reference evidence="2 3" key="1">
    <citation type="submission" date="2015-09" db="EMBL/GenBank/DDBJ databases">
        <title>Sorangium comparison.</title>
        <authorList>
            <person name="Zaburannyi N."/>
            <person name="Bunk B."/>
            <person name="Overmann J."/>
            <person name="Mueller R."/>
        </authorList>
    </citation>
    <scope>NUCLEOTIDE SEQUENCE [LARGE SCALE GENOMIC DNA]</scope>
    <source>
        <strain evidence="2 3">So ce26</strain>
    </source>
</reference>
<protein>
    <submittedName>
        <fullName evidence="2">Uncharacterized protein</fullName>
    </submittedName>
</protein>
<evidence type="ECO:0000313" key="2">
    <source>
        <dbReference type="EMBL" id="AUX41510.1"/>
    </source>
</evidence>
<proteinExistence type="predicted"/>
<feature type="compositionally biased region" description="Basic and acidic residues" evidence="1">
    <location>
        <begin position="96"/>
        <end position="107"/>
    </location>
</feature>
<organism evidence="2 3">
    <name type="scientific">Sorangium cellulosum</name>
    <name type="common">Polyangium cellulosum</name>
    <dbReference type="NCBI Taxonomy" id="56"/>
    <lineage>
        <taxon>Bacteria</taxon>
        <taxon>Pseudomonadati</taxon>
        <taxon>Myxococcota</taxon>
        <taxon>Polyangia</taxon>
        <taxon>Polyangiales</taxon>
        <taxon>Polyangiaceae</taxon>
        <taxon>Sorangium</taxon>
    </lineage>
</organism>
<dbReference type="EMBL" id="CP012673">
    <property type="protein sequence ID" value="AUX41510.1"/>
    <property type="molecule type" value="Genomic_DNA"/>
</dbReference>
<feature type="region of interest" description="Disordered" evidence="1">
    <location>
        <begin position="92"/>
        <end position="116"/>
    </location>
</feature>
<dbReference type="Proteomes" id="UP000238348">
    <property type="component" value="Chromosome"/>
</dbReference>
<dbReference type="AlphaFoldDB" id="A0A2L0EQG3"/>
<accession>A0A2L0EQG3</accession>
<sequence length="147" mass="15536">MPVLGGVRRDTSVPVLEMPARVRSPVAPDPWPKVLQTLAERTRHVVQATFNGKRVVIFSGGESKATETLLEDPRAGGRRLVWLDHGAQRLPAPARRGAEAPLRRDPDLPVGGLTPVRMGTRGGLGAAAIGARALRASSTSTGLALRG</sequence>
<evidence type="ECO:0000256" key="1">
    <source>
        <dbReference type="SAM" id="MobiDB-lite"/>
    </source>
</evidence>
<gene>
    <name evidence="2" type="ORF">SOCE26_029240</name>
</gene>